<dbReference type="InterPro" id="IPR003346">
    <property type="entry name" value="Transposase_20"/>
</dbReference>
<dbReference type="EMBL" id="BPUB01000001">
    <property type="protein sequence ID" value="GJG58046.1"/>
    <property type="molecule type" value="Genomic_DNA"/>
</dbReference>
<name>A0A9R1C720_9BACT</name>
<evidence type="ECO:0000313" key="5">
    <source>
        <dbReference type="EMBL" id="GJG58064.1"/>
    </source>
</evidence>
<dbReference type="Proteomes" id="UP000825483">
    <property type="component" value="Unassembled WGS sequence"/>
</dbReference>
<accession>A0A9R1C720</accession>
<gene>
    <name evidence="3" type="ORF">PRLR5076_00560</name>
    <name evidence="4" type="ORF">PRLR5076_08970</name>
    <name evidence="5" type="ORF">PRLR5076_09150</name>
    <name evidence="6" type="ORF">PRLR5076_22030</name>
</gene>
<organism evidence="3 7">
    <name type="scientific">Prevotella lacticifex</name>
    <dbReference type="NCBI Taxonomy" id="2854755"/>
    <lineage>
        <taxon>Bacteria</taxon>
        <taxon>Pseudomonadati</taxon>
        <taxon>Bacteroidota</taxon>
        <taxon>Bacteroidia</taxon>
        <taxon>Bacteroidales</taxon>
        <taxon>Prevotellaceae</taxon>
        <taxon>Prevotella</taxon>
    </lineage>
</organism>
<dbReference type="EMBL" id="BPUB01000001">
    <property type="protein sequence ID" value="GJG57205.1"/>
    <property type="molecule type" value="Genomic_DNA"/>
</dbReference>
<dbReference type="InterPro" id="IPR002525">
    <property type="entry name" value="Transp_IS110-like_N"/>
</dbReference>
<dbReference type="RefSeq" id="WP_223926469.1">
    <property type="nucleotide sequence ID" value="NZ_BPTU01000001.1"/>
</dbReference>
<dbReference type="PANTHER" id="PTHR33055">
    <property type="entry name" value="TRANSPOSASE FOR INSERTION SEQUENCE ELEMENT IS1111A"/>
    <property type="match status" value="1"/>
</dbReference>
<evidence type="ECO:0000259" key="1">
    <source>
        <dbReference type="Pfam" id="PF01548"/>
    </source>
</evidence>
<feature type="domain" description="Transposase IS110-like N-terminal" evidence="1">
    <location>
        <begin position="17"/>
        <end position="161"/>
    </location>
</feature>
<dbReference type="EMBL" id="BPUB01000002">
    <property type="protein sequence ID" value="GJG59352.1"/>
    <property type="molecule type" value="Genomic_DNA"/>
</dbReference>
<evidence type="ECO:0000313" key="4">
    <source>
        <dbReference type="EMBL" id="GJG58046.1"/>
    </source>
</evidence>
<dbReference type="EMBL" id="BPUB01000001">
    <property type="protein sequence ID" value="GJG58064.1"/>
    <property type="molecule type" value="Genomic_DNA"/>
</dbReference>
<proteinExistence type="predicted"/>
<evidence type="ECO:0000313" key="3">
    <source>
        <dbReference type="EMBL" id="GJG57205.1"/>
    </source>
</evidence>
<evidence type="ECO:0000313" key="6">
    <source>
        <dbReference type="EMBL" id="GJG59352.1"/>
    </source>
</evidence>
<dbReference type="NCBIfam" id="NF033542">
    <property type="entry name" value="transpos_IS110"/>
    <property type="match status" value="1"/>
</dbReference>
<comment type="caution">
    <text evidence="3">The sequence shown here is derived from an EMBL/GenBank/DDBJ whole genome shotgun (WGS) entry which is preliminary data.</text>
</comment>
<dbReference type="GO" id="GO:0003677">
    <property type="term" value="F:DNA binding"/>
    <property type="evidence" value="ECO:0007669"/>
    <property type="project" value="InterPro"/>
</dbReference>
<dbReference type="PANTHER" id="PTHR33055:SF13">
    <property type="entry name" value="TRANSPOSASE"/>
    <property type="match status" value="1"/>
</dbReference>
<dbReference type="GO" id="GO:0004803">
    <property type="term" value="F:transposase activity"/>
    <property type="evidence" value="ECO:0007669"/>
    <property type="project" value="InterPro"/>
</dbReference>
<dbReference type="AlphaFoldDB" id="A0A9R1C720"/>
<protein>
    <submittedName>
        <fullName evidence="3">IS110 family transposase</fullName>
    </submittedName>
</protein>
<evidence type="ECO:0000259" key="2">
    <source>
        <dbReference type="Pfam" id="PF02371"/>
    </source>
</evidence>
<dbReference type="Pfam" id="PF01548">
    <property type="entry name" value="DEDD_Tnp_IS110"/>
    <property type="match status" value="1"/>
</dbReference>
<sequence>MKLQSNKISFKGQNIYVGIDVHLKTWSVTILLKDSNYKKTFTQPASPKALFEHLKKNYPGGIYHAVYESGFSGYSSCYELRDLGVDCIITHAADVPTSQKERLSKTDAVDSAKLARSLSNGELKAVYLPPKDKLGDRELMRTRQTIMKDICRVKCRIKHLLYTNGVSYPEPFAAYRSHWTRAFIKWLREEVTLLSGKRIALDMMIEELEYYRKLLLRANREIRILTKSEAYAEAYNRLIAIPGIGMITAMTILTEAVTPDRFTGLRRFISYLGLVPTMDDSGENENAGEITPRGNQKIRRMIVESTWTTIRYDREMASAFGKYCQRMKKNQAVIRVARKLATRLWHVFKYGEDYKECQ</sequence>
<feature type="domain" description="Transposase IS116/IS110/IS902 C-terminal" evidence="2">
    <location>
        <begin position="236"/>
        <end position="317"/>
    </location>
</feature>
<dbReference type="GO" id="GO:0006313">
    <property type="term" value="P:DNA transposition"/>
    <property type="evidence" value="ECO:0007669"/>
    <property type="project" value="InterPro"/>
</dbReference>
<dbReference type="Pfam" id="PF02371">
    <property type="entry name" value="Transposase_20"/>
    <property type="match status" value="1"/>
</dbReference>
<dbReference type="InterPro" id="IPR047650">
    <property type="entry name" value="Transpos_IS110"/>
</dbReference>
<dbReference type="GeneID" id="72468964"/>
<keyword evidence="7" id="KW-1185">Reference proteome</keyword>
<reference evidence="3" key="1">
    <citation type="journal article" date="2022" name="Int. J. Syst. Evol. Microbiol.">
        <title>Prevotella lacticifex sp. nov., isolated from the rumen of cows.</title>
        <authorList>
            <person name="Shinkai T."/>
            <person name="Ikeyama N."/>
            <person name="Kumagai M."/>
            <person name="Ohmori H."/>
            <person name="Sakamoto M."/>
            <person name="Ohkuma M."/>
            <person name="Mitsumori M."/>
        </authorList>
    </citation>
    <scope>NUCLEOTIDE SEQUENCE</scope>
    <source>
        <strain evidence="3">R5076</strain>
    </source>
</reference>
<evidence type="ECO:0000313" key="7">
    <source>
        <dbReference type="Proteomes" id="UP000825483"/>
    </source>
</evidence>